<feature type="domain" description="WSC" evidence="8">
    <location>
        <begin position="32"/>
        <end position="143"/>
    </location>
</feature>
<accession>A0A8H6JRK1</accession>
<dbReference type="OrthoDB" id="5985073at2759"/>
<dbReference type="SMART" id="SM00321">
    <property type="entry name" value="WSC"/>
    <property type="match status" value="1"/>
</dbReference>
<dbReference type="GO" id="GO:0005886">
    <property type="term" value="C:plasma membrane"/>
    <property type="evidence" value="ECO:0007669"/>
    <property type="project" value="TreeGrafter"/>
</dbReference>
<dbReference type="PANTHER" id="PTHR24269:SF16">
    <property type="entry name" value="PROTEIN SLG1"/>
    <property type="match status" value="1"/>
</dbReference>
<keyword evidence="3 7" id="KW-0732">Signal</keyword>
<dbReference type="Proteomes" id="UP000639643">
    <property type="component" value="Unassembled WGS sequence"/>
</dbReference>
<keyword evidence="4" id="KW-1133">Transmembrane helix</keyword>
<evidence type="ECO:0000259" key="8">
    <source>
        <dbReference type="PROSITE" id="PS51212"/>
    </source>
</evidence>
<name>A0A8H6JRK1_9PEZI</name>
<evidence type="ECO:0000256" key="2">
    <source>
        <dbReference type="ARBA" id="ARBA00022692"/>
    </source>
</evidence>
<evidence type="ECO:0000256" key="4">
    <source>
        <dbReference type="ARBA" id="ARBA00022989"/>
    </source>
</evidence>
<reference evidence="9" key="1">
    <citation type="journal article" date="2020" name="Phytopathology">
        <title>Genome Sequence Resources of Colletotrichum truncatum, C. plurivorum, C. musicola, and C. sojae: Four Species Pathogenic to Soybean (Glycine max).</title>
        <authorList>
            <person name="Rogerio F."/>
            <person name="Boufleur T.R."/>
            <person name="Ciampi-Guillardi M."/>
            <person name="Sukno S.A."/>
            <person name="Thon M.R."/>
            <person name="Massola Junior N.S."/>
            <person name="Baroncelli R."/>
        </authorList>
    </citation>
    <scope>NUCLEOTIDE SEQUENCE</scope>
    <source>
        <strain evidence="9">LFN0074</strain>
    </source>
</reference>
<keyword evidence="2" id="KW-0812">Transmembrane</keyword>
<evidence type="ECO:0000313" key="9">
    <source>
        <dbReference type="EMBL" id="KAF6817708.1"/>
    </source>
</evidence>
<evidence type="ECO:0000256" key="5">
    <source>
        <dbReference type="ARBA" id="ARBA00023136"/>
    </source>
</evidence>
<protein>
    <submittedName>
        <fullName evidence="9">Wsc domain-containing protein</fullName>
    </submittedName>
</protein>
<sequence length="167" mass="17709">MARNLLALLTTLLLCVSLASAQTPTIYTGSDKYKYQGCFNETTDLPGTARERALSNGANQVVDGNMTVPLCLSFCSTGTDKEYTYAGIEYSRLIIVVFSECWCSQHISSNSAKFDDSACNMACDGNKGMVCGGAMKLSVYMIQSGSPRVAAAAWGLLLTGAIAVVSL</sequence>
<evidence type="ECO:0000256" key="1">
    <source>
        <dbReference type="ARBA" id="ARBA00004167"/>
    </source>
</evidence>
<evidence type="ECO:0000313" key="10">
    <source>
        <dbReference type="Proteomes" id="UP000639643"/>
    </source>
</evidence>
<keyword evidence="5" id="KW-0472">Membrane</keyword>
<comment type="caution">
    <text evidence="9">The sequence shown here is derived from an EMBL/GenBank/DDBJ whole genome shotgun (WGS) entry which is preliminary data.</text>
</comment>
<dbReference type="PROSITE" id="PS51212">
    <property type="entry name" value="WSC"/>
    <property type="match status" value="1"/>
</dbReference>
<proteinExistence type="predicted"/>
<dbReference type="Pfam" id="PF01822">
    <property type="entry name" value="WSC"/>
    <property type="match status" value="1"/>
</dbReference>
<comment type="subcellular location">
    <subcellularLocation>
        <location evidence="1">Membrane</location>
        <topology evidence="1">Single-pass membrane protein</topology>
    </subcellularLocation>
</comment>
<evidence type="ECO:0000256" key="3">
    <source>
        <dbReference type="ARBA" id="ARBA00022729"/>
    </source>
</evidence>
<keyword evidence="10" id="KW-1185">Reference proteome</keyword>
<feature type="signal peptide" evidence="7">
    <location>
        <begin position="1"/>
        <end position="21"/>
    </location>
</feature>
<gene>
    <name evidence="9" type="ORF">CMUS01_12039</name>
</gene>
<dbReference type="PANTHER" id="PTHR24269">
    <property type="entry name" value="KREMEN PROTEIN"/>
    <property type="match status" value="1"/>
</dbReference>
<keyword evidence="6" id="KW-0325">Glycoprotein</keyword>
<feature type="chain" id="PRO_5034097531" evidence="7">
    <location>
        <begin position="22"/>
        <end position="167"/>
    </location>
</feature>
<dbReference type="InterPro" id="IPR002889">
    <property type="entry name" value="WSC_carb-bd"/>
</dbReference>
<dbReference type="AlphaFoldDB" id="A0A8H6JRK1"/>
<dbReference type="InterPro" id="IPR051836">
    <property type="entry name" value="Kremen_rcpt"/>
</dbReference>
<evidence type="ECO:0000256" key="7">
    <source>
        <dbReference type="SAM" id="SignalP"/>
    </source>
</evidence>
<evidence type="ECO:0000256" key="6">
    <source>
        <dbReference type="ARBA" id="ARBA00023180"/>
    </source>
</evidence>
<dbReference type="EMBL" id="WIGM01000648">
    <property type="protein sequence ID" value="KAF6817708.1"/>
    <property type="molecule type" value="Genomic_DNA"/>
</dbReference>
<organism evidence="9 10">
    <name type="scientific">Colletotrichum musicola</name>
    <dbReference type="NCBI Taxonomy" id="2175873"/>
    <lineage>
        <taxon>Eukaryota</taxon>
        <taxon>Fungi</taxon>
        <taxon>Dikarya</taxon>
        <taxon>Ascomycota</taxon>
        <taxon>Pezizomycotina</taxon>
        <taxon>Sordariomycetes</taxon>
        <taxon>Hypocreomycetidae</taxon>
        <taxon>Glomerellales</taxon>
        <taxon>Glomerellaceae</taxon>
        <taxon>Colletotrichum</taxon>
        <taxon>Colletotrichum orchidearum species complex</taxon>
    </lineage>
</organism>